<keyword evidence="11" id="KW-1185">Reference proteome</keyword>
<reference evidence="10" key="1">
    <citation type="submission" date="2021-12" db="EMBL/GenBank/DDBJ databases">
        <authorList>
            <person name="Martin H S."/>
        </authorList>
    </citation>
    <scope>NUCLEOTIDE SEQUENCE</scope>
</reference>
<evidence type="ECO:0000256" key="3">
    <source>
        <dbReference type="ARBA" id="ARBA00004630"/>
    </source>
</evidence>
<dbReference type="OrthoDB" id="4713066at2759"/>
<feature type="transmembrane region" description="Helical" evidence="8">
    <location>
        <begin position="101"/>
        <end position="126"/>
    </location>
</feature>
<dbReference type="PROSITE" id="PS51837">
    <property type="entry name" value="LITAF"/>
    <property type="match status" value="1"/>
</dbReference>
<dbReference type="PANTHER" id="PTHR23292:SF6">
    <property type="entry name" value="FI16602P1-RELATED"/>
    <property type="match status" value="1"/>
</dbReference>
<evidence type="ECO:0000256" key="6">
    <source>
        <dbReference type="ARBA" id="ARBA00022833"/>
    </source>
</evidence>
<feature type="non-terminal residue" evidence="10">
    <location>
        <position position="148"/>
    </location>
</feature>
<feature type="domain" description="LITAF" evidence="9">
    <location>
        <begin position="64"/>
        <end position="148"/>
    </location>
</feature>
<evidence type="ECO:0000259" key="9">
    <source>
        <dbReference type="PROSITE" id="PS51837"/>
    </source>
</evidence>
<dbReference type="GO" id="GO:0031902">
    <property type="term" value="C:late endosome membrane"/>
    <property type="evidence" value="ECO:0007669"/>
    <property type="project" value="UniProtKB-SubCell"/>
</dbReference>
<dbReference type="PANTHER" id="PTHR23292">
    <property type="entry name" value="LIPOPOLYSACCHARIDE-INDUCED TUMOR NECROSIS FACTOR-ALPHA FACTOR"/>
    <property type="match status" value="1"/>
</dbReference>
<sequence length="148" mass="15747">MIEDDGFLEIKKLRMEKSGNPPPYGWSNGHTMQIPPAAPPSYSQAVGGVGPSSPYTPQYMGASSGPAIVTTVVPVGPHPTHMICPSCHAEMDSFTQTKPGLIAYVSGSIICMLGGFLGCCLIPCCIDSCMDVHHKCPNCGAYLGRYRR</sequence>
<accession>A0A8J9V642</accession>
<keyword evidence="7 8" id="KW-0472">Membrane</keyword>
<dbReference type="InterPro" id="IPR037519">
    <property type="entry name" value="LITAF_fam"/>
</dbReference>
<proteinExistence type="inferred from homology"/>
<evidence type="ECO:0000256" key="7">
    <source>
        <dbReference type="ARBA" id="ARBA00023136"/>
    </source>
</evidence>
<keyword evidence="6" id="KW-0862">Zinc</keyword>
<evidence type="ECO:0000313" key="10">
    <source>
        <dbReference type="EMBL" id="CAH0716078.1"/>
    </source>
</evidence>
<dbReference type="GO" id="GO:0008270">
    <property type="term" value="F:zinc ion binding"/>
    <property type="evidence" value="ECO:0007669"/>
    <property type="project" value="TreeGrafter"/>
</dbReference>
<gene>
    <name evidence="10" type="ORF">BINO364_LOCUS2915</name>
</gene>
<name>A0A8J9V642_9NEOP</name>
<evidence type="ECO:0000256" key="5">
    <source>
        <dbReference type="ARBA" id="ARBA00022723"/>
    </source>
</evidence>
<dbReference type="EMBL" id="OV170231">
    <property type="protein sequence ID" value="CAH0716078.1"/>
    <property type="molecule type" value="Genomic_DNA"/>
</dbReference>
<dbReference type="GO" id="GO:0005765">
    <property type="term" value="C:lysosomal membrane"/>
    <property type="evidence" value="ECO:0007669"/>
    <property type="project" value="UniProtKB-SubCell"/>
</dbReference>
<evidence type="ECO:0000256" key="8">
    <source>
        <dbReference type="SAM" id="Phobius"/>
    </source>
</evidence>
<comment type="subcellular location">
    <subcellularLocation>
        <location evidence="2">Endosome membrane</location>
        <topology evidence="2">Peripheral membrane protein</topology>
    </subcellularLocation>
    <subcellularLocation>
        <location evidence="1">Late endosome membrane</location>
    </subcellularLocation>
    <subcellularLocation>
        <location evidence="3">Lysosome membrane</location>
        <topology evidence="3">Peripheral membrane protein</topology>
        <orientation evidence="3">Cytoplasmic side</orientation>
    </subcellularLocation>
</comment>
<dbReference type="InterPro" id="IPR006629">
    <property type="entry name" value="LITAF"/>
</dbReference>
<evidence type="ECO:0000313" key="11">
    <source>
        <dbReference type="Proteomes" id="UP000838878"/>
    </source>
</evidence>
<dbReference type="SMART" id="SM00714">
    <property type="entry name" value="LITAF"/>
    <property type="match status" value="1"/>
</dbReference>
<evidence type="ECO:0000256" key="4">
    <source>
        <dbReference type="ARBA" id="ARBA00005975"/>
    </source>
</evidence>
<organism evidence="10 11">
    <name type="scientific">Brenthis ino</name>
    <name type="common">lesser marbled fritillary</name>
    <dbReference type="NCBI Taxonomy" id="405034"/>
    <lineage>
        <taxon>Eukaryota</taxon>
        <taxon>Metazoa</taxon>
        <taxon>Ecdysozoa</taxon>
        <taxon>Arthropoda</taxon>
        <taxon>Hexapoda</taxon>
        <taxon>Insecta</taxon>
        <taxon>Pterygota</taxon>
        <taxon>Neoptera</taxon>
        <taxon>Endopterygota</taxon>
        <taxon>Lepidoptera</taxon>
        <taxon>Glossata</taxon>
        <taxon>Ditrysia</taxon>
        <taxon>Papilionoidea</taxon>
        <taxon>Nymphalidae</taxon>
        <taxon>Heliconiinae</taxon>
        <taxon>Argynnini</taxon>
        <taxon>Brenthis</taxon>
    </lineage>
</organism>
<dbReference type="Proteomes" id="UP000838878">
    <property type="component" value="Chromosome 11"/>
</dbReference>
<protein>
    <recommendedName>
        <fullName evidence="9">LITAF domain-containing protein</fullName>
    </recommendedName>
</protein>
<keyword evidence="8" id="KW-1133">Transmembrane helix</keyword>
<evidence type="ECO:0000256" key="2">
    <source>
        <dbReference type="ARBA" id="ARBA00004481"/>
    </source>
</evidence>
<dbReference type="AlphaFoldDB" id="A0A8J9V642"/>
<evidence type="ECO:0000256" key="1">
    <source>
        <dbReference type="ARBA" id="ARBA00004414"/>
    </source>
</evidence>
<keyword evidence="8" id="KW-0812">Transmembrane</keyword>
<comment type="similarity">
    <text evidence="4">Belongs to the CDIP1/LITAF family.</text>
</comment>
<keyword evidence="5" id="KW-0479">Metal-binding</keyword>
<dbReference type="Pfam" id="PF10601">
    <property type="entry name" value="zf-LITAF-like"/>
    <property type="match status" value="1"/>
</dbReference>